<comment type="caution">
    <text evidence="2">The sequence shown here is derived from an EMBL/GenBank/DDBJ whole genome shotgun (WGS) entry which is preliminary data.</text>
</comment>
<evidence type="ECO:0000313" key="3">
    <source>
        <dbReference type="Proteomes" id="UP000037696"/>
    </source>
</evidence>
<keyword evidence="1" id="KW-0175">Coiled coil</keyword>
<accession>A0A0M9W9K8</accession>
<proteinExistence type="predicted"/>
<dbReference type="OrthoDB" id="4324956at2759"/>
<evidence type="ECO:0000313" key="2">
    <source>
        <dbReference type="EMBL" id="KOS36513.1"/>
    </source>
</evidence>
<dbReference type="EMBL" id="LHQQ01000441">
    <property type="protein sequence ID" value="KOS36513.1"/>
    <property type="molecule type" value="Genomic_DNA"/>
</dbReference>
<gene>
    <name evidence="2" type="ORF">ACN38_g12740</name>
</gene>
<dbReference type="STRING" id="229535.A0A0M9W9K8"/>
<keyword evidence="3" id="KW-1185">Reference proteome</keyword>
<reference evidence="2 3" key="1">
    <citation type="submission" date="2015-08" db="EMBL/GenBank/DDBJ databases">
        <title>Genome sequencing of Penicillium nordicum.</title>
        <authorList>
            <person name="Nguyen H.D."/>
            <person name="Seifert K.A."/>
        </authorList>
    </citation>
    <scope>NUCLEOTIDE SEQUENCE [LARGE SCALE GENOMIC DNA]</scope>
    <source>
        <strain evidence="2 3">DAOMC 185683</strain>
    </source>
</reference>
<dbReference type="InterPro" id="IPR022190">
    <property type="entry name" value="DUF3716"/>
</dbReference>
<dbReference type="AlphaFoldDB" id="A0A0M9W9K8"/>
<dbReference type="Proteomes" id="UP000037696">
    <property type="component" value="Unassembled WGS sequence"/>
</dbReference>
<evidence type="ECO:0000256" key="1">
    <source>
        <dbReference type="SAM" id="Coils"/>
    </source>
</evidence>
<dbReference type="Pfam" id="PF12511">
    <property type="entry name" value="DUF3716"/>
    <property type="match status" value="1"/>
</dbReference>
<name>A0A0M9W9K8_9EURO</name>
<feature type="coiled-coil region" evidence="1">
    <location>
        <begin position="182"/>
        <end position="209"/>
    </location>
</feature>
<organism evidence="2 3">
    <name type="scientific">Penicillium nordicum</name>
    <dbReference type="NCBI Taxonomy" id="229535"/>
    <lineage>
        <taxon>Eukaryota</taxon>
        <taxon>Fungi</taxon>
        <taxon>Dikarya</taxon>
        <taxon>Ascomycota</taxon>
        <taxon>Pezizomycotina</taxon>
        <taxon>Eurotiomycetes</taxon>
        <taxon>Eurotiomycetidae</taxon>
        <taxon>Eurotiales</taxon>
        <taxon>Aspergillaceae</taxon>
        <taxon>Penicillium</taxon>
    </lineage>
</organism>
<protein>
    <submittedName>
        <fullName evidence="2">Uncharacterized protein</fullName>
    </submittedName>
</protein>
<sequence length="307" mass="34097">MANRLPEPASADKGLWAQRIRELPYRRSRRGSTPTLRYLIQLPPHREPSWRSHRHWTNSTEDGMISDRTENIEAALMQVVGIVMEVQCVPCQEGCGPFTHCVTVVGAEEVTCCANCHFRSQDTRCRWPSPTPPPISQPASSNRRVPLSPIDNRQAQAGAQSTGHAGAPALPQVFTHQDLIPIQQNITQAARLREQVERARQRVQQSHESVETYLQTAIDTMNILQDYITQAQGTDRTRSTAVLSTLPGYINSTMQNLTAAHRHQSALSQTLSALNIAQARLDQAQIEVINALLALLGDLDTRPDAPL</sequence>